<keyword evidence="3" id="KW-0997">Cell inner membrane</keyword>
<dbReference type="GO" id="GO:0022857">
    <property type="term" value="F:transmembrane transporter activity"/>
    <property type="evidence" value="ECO:0007669"/>
    <property type="project" value="TreeGrafter"/>
</dbReference>
<gene>
    <name evidence="9" type="ORF">LCGC14_0055640</name>
</gene>
<keyword evidence="6 7" id="KW-0472">Membrane</keyword>
<dbReference type="GO" id="GO:0005886">
    <property type="term" value="C:plasma membrane"/>
    <property type="evidence" value="ECO:0007669"/>
    <property type="project" value="UniProtKB-SubCell"/>
</dbReference>
<dbReference type="AlphaFoldDB" id="A0A0F9W5R4"/>
<feature type="transmembrane region" description="Helical" evidence="7">
    <location>
        <begin position="307"/>
        <end position="328"/>
    </location>
</feature>
<evidence type="ECO:0000256" key="2">
    <source>
        <dbReference type="ARBA" id="ARBA00022475"/>
    </source>
</evidence>
<feature type="transmembrane region" description="Helical" evidence="7">
    <location>
        <begin position="139"/>
        <end position="162"/>
    </location>
</feature>
<feature type="transmembrane region" description="Helical" evidence="7">
    <location>
        <begin position="399"/>
        <end position="423"/>
    </location>
</feature>
<dbReference type="InterPro" id="IPR004681">
    <property type="entry name" value="TRAP_DctM"/>
</dbReference>
<organism evidence="9">
    <name type="scientific">marine sediment metagenome</name>
    <dbReference type="NCBI Taxonomy" id="412755"/>
    <lineage>
        <taxon>unclassified sequences</taxon>
        <taxon>metagenomes</taxon>
        <taxon>ecological metagenomes</taxon>
    </lineage>
</organism>
<proteinExistence type="predicted"/>
<sequence length="429" mass="45538">MTAVLLLGFGLLLMAIGMPVAFAIGIAGFSYFLLPDTFLPTSIAVQRIVSSTQSFPLLAVPLFIFIGHLMNASGITPRLVHLSTLLAGWMSGGLAQASIVLSTLMGGVSGSAVADAAMQSRVLGKSMIKGGYSPGFTGAVLSVGGLITATIPPSIGLILYGYLGEVSIGRLFIAGLVPGFLLMVALMVTTYIVSKRRGYLPVRENLPTGSEVLKALRSSIWAILFPVWLLVGIRYGLFTPSEAGAFAVAYALFIGCVIHREMGIKEILNAMRASVRDIGMIMLIIMFSGIIGYVVSFERVPQTIAELTLGVFSSQITLLLTLAVLLIFLGMLLEATVVVMLLTPILVPVIKAAGVDPVHFGLLMMTLVTFGGMTPPVGISMYTVCGILRCSFYDYSRELLPFALAVFAVVLGIIFFPSVVLFLPNLLLG</sequence>
<evidence type="ECO:0000259" key="8">
    <source>
        <dbReference type="Pfam" id="PF06808"/>
    </source>
</evidence>
<feature type="transmembrane region" description="Helical" evidence="7">
    <location>
        <begin position="335"/>
        <end position="354"/>
    </location>
</feature>
<evidence type="ECO:0000256" key="4">
    <source>
        <dbReference type="ARBA" id="ARBA00022692"/>
    </source>
</evidence>
<protein>
    <recommendedName>
        <fullName evidence="8">TRAP C4-dicarboxylate transport system permease DctM subunit domain-containing protein</fullName>
    </recommendedName>
</protein>
<accession>A0A0F9W5R4</accession>
<feature type="transmembrane region" description="Helical" evidence="7">
    <location>
        <begin position="55"/>
        <end position="75"/>
    </location>
</feature>
<feature type="transmembrane region" description="Helical" evidence="7">
    <location>
        <begin position="95"/>
        <end position="118"/>
    </location>
</feature>
<feature type="transmembrane region" description="Helical" evidence="7">
    <location>
        <begin position="6"/>
        <end position="34"/>
    </location>
</feature>
<feature type="transmembrane region" description="Helical" evidence="7">
    <location>
        <begin position="274"/>
        <end position="295"/>
    </location>
</feature>
<keyword evidence="2" id="KW-1003">Cell membrane</keyword>
<evidence type="ECO:0000256" key="3">
    <source>
        <dbReference type="ARBA" id="ARBA00022519"/>
    </source>
</evidence>
<feature type="transmembrane region" description="Helical" evidence="7">
    <location>
        <begin position="215"/>
        <end position="237"/>
    </location>
</feature>
<dbReference type="NCBIfam" id="TIGR00786">
    <property type="entry name" value="dctM"/>
    <property type="match status" value="1"/>
</dbReference>
<evidence type="ECO:0000256" key="5">
    <source>
        <dbReference type="ARBA" id="ARBA00022989"/>
    </source>
</evidence>
<dbReference type="PIRSF" id="PIRSF006066">
    <property type="entry name" value="HI0050"/>
    <property type="match status" value="1"/>
</dbReference>
<feature type="transmembrane region" description="Helical" evidence="7">
    <location>
        <begin position="243"/>
        <end position="262"/>
    </location>
</feature>
<comment type="subcellular location">
    <subcellularLocation>
        <location evidence="1">Cell inner membrane</location>
        <topology evidence="1">Multi-pass membrane protein</topology>
    </subcellularLocation>
</comment>
<evidence type="ECO:0000256" key="7">
    <source>
        <dbReference type="SAM" id="Phobius"/>
    </source>
</evidence>
<comment type="caution">
    <text evidence="9">The sequence shown here is derived from an EMBL/GenBank/DDBJ whole genome shotgun (WGS) entry which is preliminary data.</text>
</comment>
<evidence type="ECO:0000256" key="6">
    <source>
        <dbReference type="ARBA" id="ARBA00023136"/>
    </source>
</evidence>
<dbReference type="Pfam" id="PF06808">
    <property type="entry name" value="DctM"/>
    <property type="match status" value="1"/>
</dbReference>
<evidence type="ECO:0000313" key="9">
    <source>
        <dbReference type="EMBL" id="KKO07608.1"/>
    </source>
</evidence>
<feature type="transmembrane region" description="Helical" evidence="7">
    <location>
        <begin position="360"/>
        <end position="387"/>
    </location>
</feature>
<keyword evidence="4 7" id="KW-0812">Transmembrane</keyword>
<feature type="domain" description="TRAP C4-dicarboxylate transport system permease DctM subunit" evidence="8">
    <location>
        <begin position="11"/>
        <end position="418"/>
    </location>
</feature>
<feature type="transmembrane region" description="Helical" evidence="7">
    <location>
        <begin position="168"/>
        <end position="194"/>
    </location>
</feature>
<keyword evidence="5 7" id="KW-1133">Transmembrane helix</keyword>
<dbReference type="PANTHER" id="PTHR33362:SF4">
    <property type="entry name" value="2,3-DIKETO-L-GULONATE TRAP TRANSPORTER LARGE PERMEASE PROTEIN YIAN"/>
    <property type="match status" value="1"/>
</dbReference>
<evidence type="ECO:0000256" key="1">
    <source>
        <dbReference type="ARBA" id="ARBA00004429"/>
    </source>
</evidence>
<dbReference type="PANTHER" id="PTHR33362">
    <property type="entry name" value="SIALIC ACID TRAP TRANSPORTER PERMEASE PROTEIN SIAT-RELATED"/>
    <property type="match status" value="1"/>
</dbReference>
<dbReference type="EMBL" id="LAZR01000012">
    <property type="protein sequence ID" value="KKO07608.1"/>
    <property type="molecule type" value="Genomic_DNA"/>
</dbReference>
<reference evidence="9" key="1">
    <citation type="journal article" date="2015" name="Nature">
        <title>Complex archaea that bridge the gap between prokaryotes and eukaryotes.</title>
        <authorList>
            <person name="Spang A."/>
            <person name="Saw J.H."/>
            <person name="Jorgensen S.L."/>
            <person name="Zaremba-Niedzwiedzka K."/>
            <person name="Martijn J."/>
            <person name="Lind A.E."/>
            <person name="van Eijk R."/>
            <person name="Schleper C."/>
            <person name="Guy L."/>
            <person name="Ettema T.J."/>
        </authorList>
    </citation>
    <scope>NUCLEOTIDE SEQUENCE</scope>
</reference>
<dbReference type="InterPro" id="IPR010656">
    <property type="entry name" value="DctM"/>
</dbReference>
<name>A0A0F9W5R4_9ZZZZ</name>